<protein>
    <recommendedName>
        <fullName evidence="7">Peptidase A1 domain-containing protein</fullName>
    </recommendedName>
</protein>
<evidence type="ECO:0000313" key="8">
    <source>
        <dbReference type="EMBL" id="KAK6132474.1"/>
    </source>
</evidence>
<evidence type="ECO:0000313" key="9">
    <source>
        <dbReference type="Proteomes" id="UP001318860"/>
    </source>
</evidence>
<organism evidence="8 9">
    <name type="scientific">Rehmannia glutinosa</name>
    <name type="common">Chinese foxglove</name>
    <dbReference type="NCBI Taxonomy" id="99300"/>
    <lineage>
        <taxon>Eukaryota</taxon>
        <taxon>Viridiplantae</taxon>
        <taxon>Streptophyta</taxon>
        <taxon>Embryophyta</taxon>
        <taxon>Tracheophyta</taxon>
        <taxon>Spermatophyta</taxon>
        <taxon>Magnoliopsida</taxon>
        <taxon>eudicotyledons</taxon>
        <taxon>Gunneridae</taxon>
        <taxon>Pentapetalae</taxon>
        <taxon>asterids</taxon>
        <taxon>lamiids</taxon>
        <taxon>Lamiales</taxon>
        <taxon>Orobanchaceae</taxon>
        <taxon>Rehmannieae</taxon>
        <taxon>Rehmannia</taxon>
    </lineage>
</organism>
<reference evidence="8 9" key="1">
    <citation type="journal article" date="2021" name="Comput. Struct. Biotechnol. J.">
        <title>De novo genome assembly of the potent medicinal plant Rehmannia glutinosa using nanopore technology.</title>
        <authorList>
            <person name="Ma L."/>
            <person name="Dong C."/>
            <person name="Song C."/>
            <person name="Wang X."/>
            <person name="Zheng X."/>
            <person name="Niu Y."/>
            <person name="Chen S."/>
            <person name="Feng W."/>
        </authorList>
    </citation>
    <scope>NUCLEOTIDE SEQUENCE [LARGE SCALE GENOMIC DNA]</scope>
    <source>
        <strain evidence="8">DH-2019</strain>
    </source>
</reference>
<dbReference type="PANTHER" id="PTHR47967">
    <property type="entry name" value="OS07G0603500 PROTEIN-RELATED"/>
    <property type="match status" value="1"/>
</dbReference>
<name>A0ABR0VBB2_REHGL</name>
<proteinExistence type="inferred from homology"/>
<dbReference type="CDD" id="cd05476">
    <property type="entry name" value="pepsin_A_like_plant"/>
    <property type="match status" value="1"/>
</dbReference>
<evidence type="ECO:0000256" key="5">
    <source>
        <dbReference type="ARBA" id="ARBA00023180"/>
    </source>
</evidence>
<keyword evidence="6" id="KW-0732">Signal</keyword>
<dbReference type="Proteomes" id="UP001318860">
    <property type="component" value="Unassembled WGS sequence"/>
</dbReference>
<dbReference type="Pfam" id="PF14541">
    <property type="entry name" value="TAXi_C"/>
    <property type="match status" value="1"/>
</dbReference>
<evidence type="ECO:0000256" key="3">
    <source>
        <dbReference type="ARBA" id="ARBA00022750"/>
    </source>
</evidence>
<dbReference type="Pfam" id="PF14543">
    <property type="entry name" value="TAXi_N"/>
    <property type="match status" value="1"/>
</dbReference>
<dbReference type="Gene3D" id="2.40.70.10">
    <property type="entry name" value="Acid Proteases"/>
    <property type="match status" value="2"/>
</dbReference>
<keyword evidence="2" id="KW-0645">Protease</keyword>
<evidence type="ECO:0000256" key="6">
    <source>
        <dbReference type="SAM" id="SignalP"/>
    </source>
</evidence>
<accession>A0ABR0VBB2</accession>
<dbReference type="InterPro" id="IPR051708">
    <property type="entry name" value="Plant_Aspart_Prot_A1"/>
</dbReference>
<keyword evidence="3" id="KW-0064">Aspartyl protease</keyword>
<dbReference type="InterPro" id="IPR033121">
    <property type="entry name" value="PEPTIDASE_A1"/>
</dbReference>
<feature type="chain" id="PRO_5045712110" description="Peptidase A1 domain-containing protein" evidence="6">
    <location>
        <begin position="30"/>
        <end position="416"/>
    </location>
</feature>
<dbReference type="InterPro" id="IPR032861">
    <property type="entry name" value="TAXi_N"/>
</dbReference>
<comment type="caution">
    <text evidence="8">The sequence shown here is derived from an EMBL/GenBank/DDBJ whole genome shotgun (WGS) entry which is preliminary data.</text>
</comment>
<dbReference type="InterPro" id="IPR034161">
    <property type="entry name" value="Pepsin-like_plant"/>
</dbReference>
<evidence type="ECO:0000256" key="4">
    <source>
        <dbReference type="ARBA" id="ARBA00022801"/>
    </source>
</evidence>
<dbReference type="InterPro" id="IPR032799">
    <property type="entry name" value="TAXi_C"/>
</dbReference>
<dbReference type="SUPFAM" id="SSF50630">
    <property type="entry name" value="Acid proteases"/>
    <property type="match status" value="1"/>
</dbReference>
<evidence type="ECO:0000259" key="7">
    <source>
        <dbReference type="PROSITE" id="PS51767"/>
    </source>
</evidence>
<evidence type="ECO:0000256" key="2">
    <source>
        <dbReference type="ARBA" id="ARBA00022670"/>
    </source>
</evidence>
<keyword evidence="9" id="KW-1185">Reference proteome</keyword>
<dbReference type="EMBL" id="JABTTQ020001258">
    <property type="protein sequence ID" value="KAK6132474.1"/>
    <property type="molecule type" value="Genomic_DNA"/>
</dbReference>
<keyword evidence="4" id="KW-0378">Hydrolase</keyword>
<keyword evidence="5" id="KW-0325">Glycoprotein</keyword>
<feature type="signal peptide" evidence="6">
    <location>
        <begin position="1"/>
        <end position="29"/>
    </location>
</feature>
<dbReference type="InterPro" id="IPR021109">
    <property type="entry name" value="Peptidase_aspartic_dom_sf"/>
</dbReference>
<comment type="similarity">
    <text evidence="1">Belongs to the peptidase A1 family.</text>
</comment>
<sequence>MGRKKKFLTRILILLLVTFFHRSTPETQGLRLKLIPWDSPNSPLYPGKLTPLEKYQRIIKSSHHLESISSDHPNFTINLNEIQFPLENQENFHYSVDVKIGTPGTEVKLLVDTGSSYIWTQCPSITYPPLSSKTYRKLPCNHRLCPKQICKCIKKQCVCTIPYGSSGYKYKLAGSVDKFHIPGSKESVLDIVFGCSTQQFFNLSGILGMDRSPVSLLSQLQKESRGRFSYCLHNGDSYLALGEDVSGGGKEEKTTPLIHNDYPFLFLNLTDISVDGQRLGLSPSLFKLKNGGVVMDTGVPYTMLTKKVYDKVNRAFQSYFKGKLKMLGSVHWNLKPCYRLTPGFNKYPELTFHFEGADFKVAYTHVTDESVGVTCTAVLPGKRTIIGAVQQWNTRFMFDINKNVLKFYRDDCADDY</sequence>
<gene>
    <name evidence="8" type="ORF">DH2020_033774</name>
</gene>
<dbReference type="PROSITE" id="PS51767">
    <property type="entry name" value="PEPTIDASE_A1"/>
    <property type="match status" value="1"/>
</dbReference>
<evidence type="ECO:0000256" key="1">
    <source>
        <dbReference type="ARBA" id="ARBA00007447"/>
    </source>
</evidence>
<dbReference type="PANTHER" id="PTHR47967:SF123">
    <property type="entry name" value="ASPARTIC PROTEINASE NEPENTHESIN-1-LIKE"/>
    <property type="match status" value="1"/>
</dbReference>
<feature type="domain" description="Peptidase A1" evidence="7">
    <location>
        <begin position="94"/>
        <end position="408"/>
    </location>
</feature>